<dbReference type="SUPFAM" id="SSF53807">
    <property type="entry name" value="Helical backbone' metal receptor"/>
    <property type="match status" value="1"/>
</dbReference>
<dbReference type="EMBL" id="BMHQ01000002">
    <property type="protein sequence ID" value="GGE09571.1"/>
    <property type="molecule type" value="Genomic_DNA"/>
</dbReference>
<sequence length="315" mass="34495">MSERWSKIAIFVASMVLVLAAAGCSPSQQGTEKAGHDQHASGSYPVTVTDQTGQKVTLKKEPKRIVSLMPHMTEIAYALGEGNHVVGVTTNDDYPKQVKKLPKVGDMNINAEKVVELKPDLVLASPNNDPKTIDKLRKLGLPVLVYEGANLKEVFQSIETVGQAVHAEKKANQVIAEMKKEQKEAQQVAKSVADNQKAKVWLEVSPDLFTGGKGTFMDELITLAGGKNVAGNIQGWKQVSGEKVVQWNPDVILMTHPDEKAVKKRSGWKNIAAVKKYRVHALDTNLVSRPGPRITDGLLEISKALYPKEFKKAME</sequence>
<keyword evidence="2 5" id="KW-0732">Signal</keyword>
<evidence type="ECO:0000256" key="4">
    <source>
        <dbReference type="SAM" id="MobiDB-lite"/>
    </source>
</evidence>
<dbReference type="RefSeq" id="WP_188646640.1">
    <property type="nucleotide sequence ID" value="NZ_BMHQ01000002.1"/>
</dbReference>
<dbReference type="InterPro" id="IPR050902">
    <property type="entry name" value="ABC_Transporter_SBP"/>
</dbReference>
<accession>A0A8J2VGT4</accession>
<keyword evidence="3" id="KW-0175">Coiled coil</keyword>
<evidence type="ECO:0000256" key="2">
    <source>
        <dbReference type="ARBA" id="ARBA00022729"/>
    </source>
</evidence>
<evidence type="ECO:0000256" key="1">
    <source>
        <dbReference type="ARBA" id="ARBA00008814"/>
    </source>
</evidence>
<protein>
    <submittedName>
        <fullName evidence="7">Putative ABC transporter substrate-binding lipoprotein YvrC</fullName>
    </submittedName>
</protein>
<dbReference type="PROSITE" id="PS51257">
    <property type="entry name" value="PROKAR_LIPOPROTEIN"/>
    <property type="match status" value="1"/>
</dbReference>
<evidence type="ECO:0000256" key="5">
    <source>
        <dbReference type="SAM" id="SignalP"/>
    </source>
</evidence>
<dbReference type="PANTHER" id="PTHR30535">
    <property type="entry name" value="VITAMIN B12-BINDING PROTEIN"/>
    <property type="match status" value="1"/>
</dbReference>
<keyword evidence="8" id="KW-1185">Reference proteome</keyword>
<organism evidence="7 8">
    <name type="scientific">Marinithermofilum abyssi</name>
    <dbReference type="NCBI Taxonomy" id="1571185"/>
    <lineage>
        <taxon>Bacteria</taxon>
        <taxon>Bacillati</taxon>
        <taxon>Bacillota</taxon>
        <taxon>Bacilli</taxon>
        <taxon>Bacillales</taxon>
        <taxon>Thermoactinomycetaceae</taxon>
        <taxon>Marinithermofilum</taxon>
    </lineage>
</organism>
<dbReference type="InterPro" id="IPR054828">
    <property type="entry name" value="Vit_B12_bind_prot"/>
</dbReference>
<dbReference type="Gene3D" id="3.40.50.1980">
    <property type="entry name" value="Nitrogenase molybdenum iron protein domain"/>
    <property type="match status" value="2"/>
</dbReference>
<dbReference type="AlphaFoldDB" id="A0A8J2VGT4"/>
<reference evidence="7" key="1">
    <citation type="journal article" date="2014" name="Int. J. Syst. Evol. Microbiol.">
        <title>Complete genome sequence of Corynebacterium casei LMG S-19264T (=DSM 44701T), isolated from a smear-ripened cheese.</title>
        <authorList>
            <consortium name="US DOE Joint Genome Institute (JGI-PGF)"/>
            <person name="Walter F."/>
            <person name="Albersmeier A."/>
            <person name="Kalinowski J."/>
            <person name="Ruckert C."/>
        </authorList>
    </citation>
    <scope>NUCLEOTIDE SEQUENCE</scope>
    <source>
        <strain evidence="7">CGMCC 1.15179</strain>
    </source>
</reference>
<evidence type="ECO:0000259" key="6">
    <source>
        <dbReference type="PROSITE" id="PS50983"/>
    </source>
</evidence>
<dbReference type="CDD" id="cd01143">
    <property type="entry name" value="YvrC"/>
    <property type="match status" value="1"/>
</dbReference>
<evidence type="ECO:0000313" key="8">
    <source>
        <dbReference type="Proteomes" id="UP000625210"/>
    </source>
</evidence>
<dbReference type="Proteomes" id="UP000625210">
    <property type="component" value="Unassembled WGS sequence"/>
</dbReference>
<evidence type="ECO:0000256" key="3">
    <source>
        <dbReference type="SAM" id="Coils"/>
    </source>
</evidence>
<gene>
    <name evidence="7" type="primary">yvrC</name>
    <name evidence="7" type="ORF">GCM10011571_08580</name>
</gene>
<feature type="coiled-coil region" evidence="3">
    <location>
        <begin position="164"/>
        <end position="195"/>
    </location>
</feature>
<dbReference type="Pfam" id="PF01497">
    <property type="entry name" value="Peripla_BP_2"/>
    <property type="match status" value="1"/>
</dbReference>
<feature type="signal peptide" evidence="5">
    <location>
        <begin position="1"/>
        <end position="20"/>
    </location>
</feature>
<dbReference type="PROSITE" id="PS50983">
    <property type="entry name" value="FE_B12_PBP"/>
    <property type="match status" value="1"/>
</dbReference>
<dbReference type="NCBIfam" id="NF038402">
    <property type="entry name" value="TroA_like"/>
    <property type="match status" value="1"/>
</dbReference>
<proteinExistence type="inferred from homology"/>
<comment type="caution">
    <text evidence="7">The sequence shown here is derived from an EMBL/GenBank/DDBJ whole genome shotgun (WGS) entry which is preliminary data.</text>
</comment>
<keyword evidence="7" id="KW-0449">Lipoprotein</keyword>
<name>A0A8J2VGT4_9BACL</name>
<dbReference type="InterPro" id="IPR002491">
    <property type="entry name" value="ABC_transptr_periplasmic_BD"/>
</dbReference>
<dbReference type="PANTHER" id="PTHR30535:SF34">
    <property type="entry name" value="MOLYBDATE-BINDING PROTEIN MOLA"/>
    <property type="match status" value="1"/>
</dbReference>
<comment type="similarity">
    <text evidence="1">Belongs to the bacterial solute-binding protein 8 family.</text>
</comment>
<feature type="chain" id="PRO_5039073047" evidence="5">
    <location>
        <begin position="21"/>
        <end position="315"/>
    </location>
</feature>
<feature type="region of interest" description="Disordered" evidence="4">
    <location>
        <begin position="27"/>
        <end position="55"/>
    </location>
</feature>
<feature type="compositionally biased region" description="Polar residues" evidence="4">
    <location>
        <begin position="40"/>
        <end position="55"/>
    </location>
</feature>
<feature type="domain" description="Fe/B12 periplasmic-binding" evidence="6">
    <location>
        <begin position="64"/>
        <end position="309"/>
    </location>
</feature>
<evidence type="ECO:0000313" key="7">
    <source>
        <dbReference type="EMBL" id="GGE09571.1"/>
    </source>
</evidence>
<dbReference type="GO" id="GO:0071281">
    <property type="term" value="P:cellular response to iron ion"/>
    <property type="evidence" value="ECO:0007669"/>
    <property type="project" value="TreeGrafter"/>
</dbReference>
<reference evidence="7" key="2">
    <citation type="submission" date="2020-09" db="EMBL/GenBank/DDBJ databases">
        <authorList>
            <person name="Sun Q."/>
            <person name="Zhou Y."/>
        </authorList>
    </citation>
    <scope>NUCLEOTIDE SEQUENCE</scope>
    <source>
        <strain evidence="7">CGMCC 1.15179</strain>
    </source>
</reference>